<feature type="chain" id="PRO_5038380931" evidence="2">
    <location>
        <begin position="24"/>
        <end position="638"/>
    </location>
</feature>
<evidence type="ECO:0000259" key="3">
    <source>
        <dbReference type="PROSITE" id="PS51272"/>
    </source>
</evidence>
<dbReference type="InterPro" id="IPR001119">
    <property type="entry name" value="SLH_dom"/>
</dbReference>
<dbReference type="InterPro" id="IPR002901">
    <property type="entry name" value="MGlyc_endo_b_GlcNAc-like_dom"/>
</dbReference>
<dbReference type="GO" id="GO:0004040">
    <property type="term" value="F:amidase activity"/>
    <property type="evidence" value="ECO:0007669"/>
    <property type="project" value="InterPro"/>
</dbReference>
<accession>A0A6L3V8S7</accession>
<dbReference type="InterPro" id="IPR051465">
    <property type="entry name" value="Cell_Envelope_Struct_Comp"/>
</dbReference>
<dbReference type="Pfam" id="PF00395">
    <property type="entry name" value="SLH"/>
    <property type="match status" value="3"/>
</dbReference>
<keyword evidence="5" id="KW-1185">Reference proteome</keyword>
<dbReference type="Gene3D" id="1.10.530.10">
    <property type="match status" value="1"/>
</dbReference>
<dbReference type="AlphaFoldDB" id="A0A6L3V8S7"/>
<proteinExistence type="predicted"/>
<evidence type="ECO:0000256" key="2">
    <source>
        <dbReference type="SAM" id="SignalP"/>
    </source>
</evidence>
<gene>
    <name evidence="4" type="ORF">F7731_10350</name>
</gene>
<feature type="signal peptide" evidence="2">
    <location>
        <begin position="1"/>
        <end position="23"/>
    </location>
</feature>
<organism evidence="4 5">
    <name type="scientific">Cytobacillus depressus</name>
    <dbReference type="NCBI Taxonomy" id="1602942"/>
    <lineage>
        <taxon>Bacteria</taxon>
        <taxon>Bacillati</taxon>
        <taxon>Bacillota</taxon>
        <taxon>Bacilli</taxon>
        <taxon>Bacillales</taxon>
        <taxon>Bacillaceae</taxon>
        <taxon>Cytobacillus</taxon>
    </lineage>
</organism>
<sequence length="638" mass="70127">MKRLLLAVVSVFLLLIHVPSTYAASDDITGHYFEKDMRVLIAKNILGGYGPGVYKPNQTVTRAEFAALVVRTLELQPVEAAEFSIASAAEPLFKDVKPGEWYFAAVDAAVKAGIVGGYPDQTFLPNKEITRQEMAAMIMRALSTRSVYSMPATLDFKDVDKINPIFKDAIQRLVFLNIMSGNADQTFGPQTKTTRGQTAAVLNRMVNVLNPPKNLEYKVAVIGADGTPVVLREFSDFNQAKSSVVDNQVVLRGNAIAYIKSGLAVANKMAVIYDKPDLSGVSRTYVATGTELKYYDATEKSVKVLIANTEGYVAPDEVNLIPSSLVTGRSYYKQVGGELVHVVYNPLTKASTETLIGKAPSFMTAGAKYYSWDGVNYYNESGTKAGEAYTYFINLPLHTKTPYTAEDLDRFLTEQYPDAYKKNFPDSPLAGTGVVFKEMEAKYEVNALYLMAHAIHESAWGTSAIAQDKKNLYGMKAYDSDPYNSAATYPSFAESIEAAAKYVSSSYQSPKGAYYNGAVVGNKSFGMNVKYASDPYWGERIAGHMYRADRFLGGKENNLYPLANNAVESLKVRSGYGTSNPVVYELKTVGIPFIYTEKAQKDGAMWYQIISDDINNRVGHVYGNGSLGEYVKEMPLAK</sequence>
<keyword evidence="1 2" id="KW-0732">Signal</keyword>
<feature type="domain" description="SLH" evidence="3">
    <location>
        <begin position="89"/>
        <end position="152"/>
    </location>
</feature>
<dbReference type="EMBL" id="WBOS01000003">
    <property type="protein sequence ID" value="KAB2336745.1"/>
    <property type="molecule type" value="Genomic_DNA"/>
</dbReference>
<dbReference type="OrthoDB" id="9816557at2"/>
<dbReference type="PANTHER" id="PTHR43308:SF5">
    <property type="entry name" value="S-LAYER PROTEIN _ PEPTIDOGLYCAN ENDO-BETA-N-ACETYLGLUCOSAMINIDASE"/>
    <property type="match status" value="1"/>
</dbReference>
<evidence type="ECO:0000313" key="5">
    <source>
        <dbReference type="Proteomes" id="UP000481030"/>
    </source>
</evidence>
<dbReference type="RefSeq" id="WP_151534700.1">
    <property type="nucleotide sequence ID" value="NZ_WBOS01000003.1"/>
</dbReference>
<reference evidence="4 5" key="1">
    <citation type="journal article" date="2016" name="Antonie Van Leeuwenhoek">
        <title>Bacillus depressus sp. nov., isolated from soil of a sunflower field.</title>
        <authorList>
            <person name="Wei X."/>
            <person name="Xin D."/>
            <person name="Xin Y."/>
            <person name="Zhang H."/>
            <person name="Wang T."/>
            <person name="Zhang J."/>
        </authorList>
    </citation>
    <scope>NUCLEOTIDE SEQUENCE [LARGE SCALE GENOMIC DNA]</scope>
    <source>
        <strain evidence="4 5">BZ1</strain>
    </source>
</reference>
<protein>
    <submittedName>
        <fullName evidence="4">S-layer protein</fullName>
    </submittedName>
</protein>
<dbReference type="Pfam" id="PF01832">
    <property type="entry name" value="Glucosaminidase"/>
    <property type="match status" value="1"/>
</dbReference>
<name>A0A6L3V8S7_9BACI</name>
<dbReference type="PANTHER" id="PTHR43308">
    <property type="entry name" value="OUTER MEMBRANE PROTEIN ALPHA-RELATED"/>
    <property type="match status" value="1"/>
</dbReference>
<dbReference type="SMART" id="SM00047">
    <property type="entry name" value="LYZ2"/>
    <property type="match status" value="1"/>
</dbReference>
<feature type="domain" description="SLH" evidence="3">
    <location>
        <begin position="20"/>
        <end position="83"/>
    </location>
</feature>
<dbReference type="Proteomes" id="UP000481030">
    <property type="component" value="Unassembled WGS sequence"/>
</dbReference>
<evidence type="ECO:0000313" key="4">
    <source>
        <dbReference type="EMBL" id="KAB2336745.1"/>
    </source>
</evidence>
<comment type="caution">
    <text evidence="4">The sequence shown here is derived from an EMBL/GenBank/DDBJ whole genome shotgun (WGS) entry which is preliminary data.</text>
</comment>
<dbReference type="PROSITE" id="PS51272">
    <property type="entry name" value="SLH"/>
    <property type="match status" value="3"/>
</dbReference>
<evidence type="ECO:0000256" key="1">
    <source>
        <dbReference type="ARBA" id="ARBA00022729"/>
    </source>
</evidence>
<feature type="domain" description="SLH" evidence="3">
    <location>
        <begin position="153"/>
        <end position="216"/>
    </location>
</feature>